<accession>R1F3E8</accession>
<gene>
    <name evidence="1" type="ORF">G113_14696</name>
</gene>
<sequence length="69" mass="7644">MSATFNPYESALLAVLFELPVDELDDLIKRVESGFLGNAIYVNVGPEFKSSVVDALRLSAEESRRLRAL</sequence>
<proteinExistence type="predicted"/>
<name>R1F3E8_9GAMM</name>
<keyword evidence="2" id="KW-1185">Reference proteome</keyword>
<dbReference type="RefSeq" id="WP_005905093.1">
    <property type="nucleotide sequence ID" value="NZ_AQGQ01000112.1"/>
</dbReference>
<dbReference type="AlphaFoldDB" id="R1F3E8"/>
<dbReference type="EMBL" id="AQGQ01000112">
    <property type="protein sequence ID" value="EOD54372.1"/>
    <property type="molecule type" value="Genomic_DNA"/>
</dbReference>
<protein>
    <submittedName>
        <fullName evidence="1">Uncharacterized protein</fullName>
    </submittedName>
</protein>
<organism evidence="1 2">
    <name type="scientific">Aeromonas molluscorum 848</name>
    <dbReference type="NCBI Taxonomy" id="1268236"/>
    <lineage>
        <taxon>Bacteria</taxon>
        <taxon>Pseudomonadati</taxon>
        <taxon>Pseudomonadota</taxon>
        <taxon>Gammaproteobacteria</taxon>
        <taxon>Aeromonadales</taxon>
        <taxon>Aeromonadaceae</taxon>
        <taxon>Aeromonas</taxon>
    </lineage>
</organism>
<evidence type="ECO:0000313" key="2">
    <source>
        <dbReference type="Proteomes" id="UP000013526"/>
    </source>
</evidence>
<comment type="caution">
    <text evidence="1">The sequence shown here is derived from an EMBL/GenBank/DDBJ whole genome shotgun (WGS) entry which is preliminary data.</text>
</comment>
<reference evidence="1 2" key="1">
    <citation type="journal article" date="2013" name="Genome Announc.">
        <title>Draft Genome Sequence of Aeromonas molluscorum Strain 848TT, Isolated from Bivalve Molluscs.</title>
        <authorList>
            <person name="Spataro N."/>
            <person name="Farfan M."/>
            <person name="Albarral V."/>
            <person name="Sanglas A."/>
            <person name="Loren J.G."/>
            <person name="Fuste M.C."/>
            <person name="Bosch E."/>
        </authorList>
    </citation>
    <scope>NUCLEOTIDE SEQUENCE [LARGE SCALE GENOMIC DNA]</scope>
    <source>
        <strain evidence="1 2">848</strain>
    </source>
</reference>
<evidence type="ECO:0000313" key="1">
    <source>
        <dbReference type="EMBL" id="EOD54372.1"/>
    </source>
</evidence>
<dbReference type="Proteomes" id="UP000013526">
    <property type="component" value="Unassembled WGS sequence"/>
</dbReference>